<evidence type="ECO:0000313" key="1">
    <source>
        <dbReference type="EMBL" id="GIX71444.1"/>
    </source>
</evidence>
<accession>A0AAV4MKX7</accession>
<dbReference type="Proteomes" id="UP001054945">
    <property type="component" value="Unassembled WGS sequence"/>
</dbReference>
<protein>
    <submittedName>
        <fullName evidence="1">Uncharacterized protein</fullName>
    </submittedName>
</protein>
<proteinExistence type="predicted"/>
<sequence length="148" mass="16349">MIPVVCCSISLSVIGPRLVSAIRRVHLQEVEVNLHTGRDLRGEMARKFNWRADKSGLGILLTLLFGRLCDTLDFRCRSRVKGRKSSGVEVKLHAGRDLREEVARKFNGCADKSGLGILLTLLFGRLLEHSGFSGVTFGAHKVICCCVK</sequence>
<name>A0AAV4MKX7_CAEEX</name>
<organism evidence="1 2">
    <name type="scientific">Caerostris extrusa</name>
    <name type="common">Bark spider</name>
    <name type="synonym">Caerostris bankana</name>
    <dbReference type="NCBI Taxonomy" id="172846"/>
    <lineage>
        <taxon>Eukaryota</taxon>
        <taxon>Metazoa</taxon>
        <taxon>Ecdysozoa</taxon>
        <taxon>Arthropoda</taxon>
        <taxon>Chelicerata</taxon>
        <taxon>Arachnida</taxon>
        <taxon>Araneae</taxon>
        <taxon>Araneomorphae</taxon>
        <taxon>Entelegynae</taxon>
        <taxon>Araneoidea</taxon>
        <taxon>Araneidae</taxon>
        <taxon>Caerostris</taxon>
    </lineage>
</organism>
<keyword evidence="2" id="KW-1185">Reference proteome</keyword>
<reference evidence="1 2" key="1">
    <citation type="submission" date="2021-06" db="EMBL/GenBank/DDBJ databases">
        <title>Caerostris extrusa draft genome.</title>
        <authorList>
            <person name="Kono N."/>
            <person name="Arakawa K."/>
        </authorList>
    </citation>
    <scope>NUCLEOTIDE SEQUENCE [LARGE SCALE GENOMIC DNA]</scope>
</reference>
<dbReference type="EMBL" id="BPLR01002220">
    <property type="protein sequence ID" value="GIX71444.1"/>
    <property type="molecule type" value="Genomic_DNA"/>
</dbReference>
<comment type="caution">
    <text evidence="1">The sequence shown here is derived from an EMBL/GenBank/DDBJ whole genome shotgun (WGS) entry which is preliminary data.</text>
</comment>
<evidence type="ECO:0000313" key="2">
    <source>
        <dbReference type="Proteomes" id="UP001054945"/>
    </source>
</evidence>
<gene>
    <name evidence="1" type="ORF">CEXT_782531</name>
</gene>
<dbReference type="AlphaFoldDB" id="A0AAV4MKX7"/>